<dbReference type="PROSITE" id="PS00626">
    <property type="entry name" value="RCC1_2"/>
    <property type="match status" value="1"/>
</dbReference>
<proteinExistence type="predicted"/>
<evidence type="ECO:0000313" key="3">
    <source>
        <dbReference type="Proteomes" id="UP001148018"/>
    </source>
</evidence>
<dbReference type="InterPro" id="IPR000408">
    <property type="entry name" value="Reg_chr_condens"/>
</dbReference>
<evidence type="ECO:0000256" key="1">
    <source>
        <dbReference type="PROSITE-ProRule" id="PRU00235"/>
    </source>
</evidence>
<dbReference type="PROSITE" id="PS50012">
    <property type="entry name" value="RCC1_3"/>
    <property type="match status" value="1"/>
</dbReference>
<sequence length="51" mass="5328">NRLFCWGWNEHGMCGDGTQTDLARPRPVSALGPLLIGCGAGHSMALCAASQ</sequence>
<feature type="repeat" description="RCC1" evidence="1">
    <location>
        <begin position="1"/>
        <end position="49"/>
    </location>
</feature>
<dbReference type="SUPFAM" id="SSF50985">
    <property type="entry name" value="RCC1/BLIP-II"/>
    <property type="match status" value="1"/>
</dbReference>
<protein>
    <recommendedName>
        <fullName evidence="4">Secretion-regulating guanine nucleotide exchange factor</fullName>
    </recommendedName>
</protein>
<dbReference type="OrthoDB" id="10256179at2759"/>
<dbReference type="Proteomes" id="UP001148018">
    <property type="component" value="Unassembled WGS sequence"/>
</dbReference>
<keyword evidence="3" id="KW-1185">Reference proteome</keyword>
<dbReference type="InterPro" id="IPR009091">
    <property type="entry name" value="RCC1/BLIP-II"/>
</dbReference>
<gene>
    <name evidence="2" type="ORF">NHX12_003305</name>
</gene>
<dbReference type="Gene3D" id="2.130.10.30">
    <property type="entry name" value="Regulator of chromosome condensation 1/beta-lactamase-inhibitor protein II"/>
    <property type="match status" value="1"/>
</dbReference>
<feature type="non-terminal residue" evidence="2">
    <location>
        <position position="1"/>
    </location>
</feature>
<evidence type="ECO:0008006" key="4">
    <source>
        <dbReference type="Google" id="ProtNLM"/>
    </source>
</evidence>
<dbReference type="EMBL" id="JANIIK010000110">
    <property type="protein sequence ID" value="KAJ3596905.1"/>
    <property type="molecule type" value="Genomic_DNA"/>
</dbReference>
<comment type="caution">
    <text evidence="2">The sequence shown here is derived from an EMBL/GenBank/DDBJ whole genome shotgun (WGS) entry which is preliminary data.</text>
</comment>
<dbReference type="Pfam" id="PF00415">
    <property type="entry name" value="RCC1"/>
    <property type="match status" value="1"/>
</dbReference>
<reference evidence="2" key="1">
    <citation type="submission" date="2022-07" db="EMBL/GenBank/DDBJ databases">
        <title>Chromosome-level genome of Muraenolepis orangiensis.</title>
        <authorList>
            <person name="Kim J."/>
        </authorList>
    </citation>
    <scope>NUCLEOTIDE SEQUENCE</scope>
    <source>
        <strain evidence="2">KU_S4_2022</strain>
        <tissue evidence="2">Muscle</tissue>
    </source>
</reference>
<evidence type="ECO:0000313" key="2">
    <source>
        <dbReference type="EMBL" id="KAJ3596905.1"/>
    </source>
</evidence>
<organism evidence="2 3">
    <name type="scientific">Muraenolepis orangiensis</name>
    <name type="common">Patagonian moray cod</name>
    <dbReference type="NCBI Taxonomy" id="630683"/>
    <lineage>
        <taxon>Eukaryota</taxon>
        <taxon>Metazoa</taxon>
        <taxon>Chordata</taxon>
        <taxon>Craniata</taxon>
        <taxon>Vertebrata</taxon>
        <taxon>Euteleostomi</taxon>
        <taxon>Actinopterygii</taxon>
        <taxon>Neopterygii</taxon>
        <taxon>Teleostei</taxon>
        <taxon>Neoteleostei</taxon>
        <taxon>Acanthomorphata</taxon>
        <taxon>Zeiogadaria</taxon>
        <taxon>Gadariae</taxon>
        <taxon>Gadiformes</taxon>
        <taxon>Muraenolepidoidei</taxon>
        <taxon>Muraenolepididae</taxon>
        <taxon>Muraenolepis</taxon>
    </lineage>
</organism>
<dbReference type="AlphaFoldDB" id="A0A9Q0IG23"/>
<name>A0A9Q0IG23_9TELE</name>
<accession>A0A9Q0IG23</accession>